<dbReference type="GO" id="GO:0003700">
    <property type="term" value="F:DNA-binding transcription factor activity"/>
    <property type="evidence" value="ECO:0007669"/>
    <property type="project" value="TreeGrafter"/>
</dbReference>
<evidence type="ECO:0000313" key="3">
    <source>
        <dbReference type="EMBL" id="KAE8149772.1"/>
    </source>
</evidence>
<dbReference type="InterPro" id="IPR021858">
    <property type="entry name" value="Fun_TF"/>
</dbReference>
<evidence type="ECO:0000313" key="4">
    <source>
        <dbReference type="Proteomes" id="UP000325780"/>
    </source>
</evidence>
<organism evidence="3 4">
    <name type="scientific">Aspergillus avenaceus</name>
    <dbReference type="NCBI Taxonomy" id="36643"/>
    <lineage>
        <taxon>Eukaryota</taxon>
        <taxon>Fungi</taxon>
        <taxon>Dikarya</taxon>
        <taxon>Ascomycota</taxon>
        <taxon>Pezizomycotina</taxon>
        <taxon>Eurotiomycetes</taxon>
        <taxon>Eurotiomycetidae</taxon>
        <taxon>Eurotiales</taxon>
        <taxon>Aspergillaceae</taxon>
        <taxon>Aspergillus</taxon>
        <taxon>Aspergillus subgen. Circumdati</taxon>
    </lineage>
</organism>
<keyword evidence="2" id="KW-0539">Nucleus</keyword>
<accession>A0A5N6TTT3</accession>
<protein>
    <recommendedName>
        <fullName evidence="5">Fungal-specific transcription factor domain-containing protein</fullName>
    </recommendedName>
</protein>
<comment type="subcellular location">
    <subcellularLocation>
        <location evidence="1">Nucleus</location>
    </subcellularLocation>
</comment>
<dbReference type="OrthoDB" id="4525710at2759"/>
<proteinExistence type="predicted"/>
<gene>
    <name evidence="3" type="ORF">BDV25DRAFT_130105</name>
</gene>
<evidence type="ECO:0008006" key="5">
    <source>
        <dbReference type="Google" id="ProtNLM"/>
    </source>
</evidence>
<dbReference type="GO" id="GO:0045944">
    <property type="term" value="P:positive regulation of transcription by RNA polymerase II"/>
    <property type="evidence" value="ECO:0007669"/>
    <property type="project" value="TreeGrafter"/>
</dbReference>
<keyword evidence="4" id="KW-1185">Reference proteome</keyword>
<dbReference type="EMBL" id="ML742113">
    <property type="protein sequence ID" value="KAE8149772.1"/>
    <property type="molecule type" value="Genomic_DNA"/>
</dbReference>
<dbReference type="PANTHER" id="PTHR37534">
    <property type="entry name" value="TRANSCRIPTIONAL ACTIVATOR PROTEIN UGA3"/>
    <property type="match status" value="1"/>
</dbReference>
<name>A0A5N6TTT3_ASPAV</name>
<dbReference type="Pfam" id="PF11951">
    <property type="entry name" value="Fungal_trans_2"/>
    <property type="match status" value="1"/>
</dbReference>
<dbReference type="AlphaFoldDB" id="A0A5N6TTT3"/>
<evidence type="ECO:0000256" key="1">
    <source>
        <dbReference type="ARBA" id="ARBA00004123"/>
    </source>
</evidence>
<evidence type="ECO:0000256" key="2">
    <source>
        <dbReference type="ARBA" id="ARBA00023242"/>
    </source>
</evidence>
<dbReference type="PANTHER" id="PTHR37534:SF2">
    <property type="entry name" value="N-ACETYLTRANSFERASE DOMAIN-CONTAINING PROTEIN"/>
    <property type="match status" value="1"/>
</dbReference>
<sequence length="434" mass="49916">MFRFVEYPVVPHSETRQLRPSAVARNSIEFVHVNARFESPRLSDSRAESRHVSPYYPPVPSPVAFDPHASPVRNSYEASLFKYFMTSLSPWFDFCDPHRHFYTYIAKSAHTNPILLYAVLTVSARHQRSNSERERYVADQYQQHCLESLILALSDSEKTLNESLFASAVILRLSEEMTEPSPREIVNSHTVSAQILIRIKEGNICTSSFTDAALIVVLRQEIFVANLTQRPVGSITDHCNIDTSLEPTSEAMWTYRIIVHAAKITDFAYGDITQRTKERWNALAQYVDDWEQQRPDFFVPIYSEPEHPPSSFLPKIWYCNDCHIAARMYLELCRILLLASDPDASTLRIGRLRRSRNNDDMIRTHVRVICGVALTNAEHYVTRTIAGMVIAMCGELFHDPGETRVLLDLLSVAELHLGWPCLKLKEDLREFWRL</sequence>
<dbReference type="GO" id="GO:0005634">
    <property type="term" value="C:nucleus"/>
    <property type="evidence" value="ECO:0007669"/>
    <property type="project" value="UniProtKB-SubCell"/>
</dbReference>
<dbReference type="Proteomes" id="UP000325780">
    <property type="component" value="Unassembled WGS sequence"/>
</dbReference>
<reference evidence="3 4" key="1">
    <citation type="submission" date="2019-04" db="EMBL/GenBank/DDBJ databases">
        <title>Friends and foes A comparative genomics study of 23 Aspergillus species from section Flavi.</title>
        <authorList>
            <consortium name="DOE Joint Genome Institute"/>
            <person name="Kjaerbolling I."/>
            <person name="Vesth T."/>
            <person name="Frisvad J.C."/>
            <person name="Nybo J.L."/>
            <person name="Theobald S."/>
            <person name="Kildgaard S."/>
            <person name="Isbrandt T."/>
            <person name="Kuo A."/>
            <person name="Sato A."/>
            <person name="Lyhne E.K."/>
            <person name="Kogle M.E."/>
            <person name="Wiebenga A."/>
            <person name="Kun R.S."/>
            <person name="Lubbers R.J."/>
            <person name="Makela M.R."/>
            <person name="Barry K."/>
            <person name="Chovatia M."/>
            <person name="Clum A."/>
            <person name="Daum C."/>
            <person name="Haridas S."/>
            <person name="He G."/>
            <person name="LaButti K."/>
            <person name="Lipzen A."/>
            <person name="Mondo S."/>
            <person name="Riley R."/>
            <person name="Salamov A."/>
            <person name="Simmons B.A."/>
            <person name="Magnuson J.K."/>
            <person name="Henrissat B."/>
            <person name="Mortensen U.H."/>
            <person name="Larsen T.O."/>
            <person name="Devries R.P."/>
            <person name="Grigoriev I.V."/>
            <person name="Machida M."/>
            <person name="Baker S.E."/>
            <person name="Andersen M.R."/>
        </authorList>
    </citation>
    <scope>NUCLEOTIDE SEQUENCE [LARGE SCALE GENOMIC DNA]</scope>
    <source>
        <strain evidence="3 4">IBT 18842</strain>
    </source>
</reference>
<dbReference type="GO" id="GO:0000976">
    <property type="term" value="F:transcription cis-regulatory region binding"/>
    <property type="evidence" value="ECO:0007669"/>
    <property type="project" value="TreeGrafter"/>
</dbReference>